<protein>
    <submittedName>
        <fullName evidence="2">Uncharacterized protein</fullName>
    </submittedName>
</protein>
<feature type="transmembrane region" description="Helical" evidence="1">
    <location>
        <begin position="140"/>
        <end position="163"/>
    </location>
</feature>
<keyword evidence="3" id="KW-1185">Reference proteome</keyword>
<accession>A0ABV9NKI4</accession>
<feature type="transmembrane region" description="Helical" evidence="1">
    <location>
        <begin position="12"/>
        <end position="40"/>
    </location>
</feature>
<evidence type="ECO:0000313" key="2">
    <source>
        <dbReference type="EMBL" id="MFC4727243.1"/>
    </source>
</evidence>
<evidence type="ECO:0000256" key="1">
    <source>
        <dbReference type="SAM" id="Phobius"/>
    </source>
</evidence>
<dbReference type="RefSeq" id="WP_377003265.1">
    <property type="nucleotide sequence ID" value="NZ_JBHSGG010000007.1"/>
</dbReference>
<dbReference type="EMBL" id="JBHSGG010000007">
    <property type="protein sequence ID" value="MFC4727243.1"/>
    <property type="molecule type" value="Genomic_DNA"/>
</dbReference>
<keyword evidence="1" id="KW-1133">Transmembrane helix</keyword>
<gene>
    <name evidence="2" type="ORF">ACFO3Q_03555</name>
</gene>
<dbReference type="Proteomes" id="UP001595892">
    <property type="component" value="Unassembled WGS sequence"/>
</dbReference>
<evidence type="ECO:0000313" key="3">
    <source>
        <dbReference type="Proteomes" id="UP001595892"/>
    </source>
</evidence>
<name>A0ABV9NKI4_9GAMM</name>
<keyword evidence="1" id="KW-0812">Transmembrane</keyword>
<feature type="transmembrane region" description="Helical" evidence="1">
    <location>
        <begin position="66"/>
        <end position="90"/>
    </location>
</feature>
<reference evidence="3" key="1">
    <citation type="journal article" date="2019" name="Int. J. Syst. Evol. Microbiol.">
        <title>The Global Catalogue of Microorganisms (GCM) 10K type strain sequencing project: providing services to taxonomists for standard genome sequencing and annotation.</title>
        <authorList>
            <consortium name="The Broad Institute Genomics Platform"/>
            <consortium name="The Broad Institute Genome Sequencing Center for Infectious Disease"/>
            <person name="Wu L."/>
            <person name="Ma J."/>
        </authorList>
    </citation>
    <scope>NUCLEOTIDE SEQUENCE [LARGE SCALE GENOMIC DNA]</scope>
    <source>
        <strain evidence="3">CGMCC 1.13574</strain>
    </source>
</reference>
<proteinExistence type="predicted"/>
<sequence length="187" mass="20554">MTEAQKRSTFVTVVAWIFIVLAGIGTLITALQNVMLLVIVNTGEMEAALQAAPPDMPPAFAWMFRYFHLFFVAYFLMAAATLTAAIGLLLRRNWARRMFIAMMVLGIVWNIGGLVLQMVMLSSMRAEFGTMPPDAPDMQVVFTVFMVFGAGLVLAICGVFGWIARRLMSPAIVAEFADPGVALRPRS</sequence>
<comment type="caution">
    <text evidence="2">The sequence shown here is derived from an EMBL/GenBank/DDBJ whole genome shotgun (WGS) entry which is preliminary data.</text>
</comment>
<organism evidence="2 3">
    <name type="scientific">Coralloluteibacterium thermophilum</name>
    <dbReference type="NCBI Taxonomy" id="2707049"/>
    <lineage>
        <taxon>Bacteria</taxon>
        <taxon>Pseudomonadati</taxon>
        <taxon>Pseudomonadota</taxon>
        <taxon>Gammaproteobacteria</taxon>
        <taxon>Lysobacterales</taxon>
        <taxon>Lysobacteraceae</taxon>
        <taxon>Coralloluteibacterium</taxon>
    </lineage>
</organism>
<keyword evidence="1" id="KW-0472">Membrane</keyword>
<feature type="transmembrane region" description="Helical" evidence="1">
    <location>
        <begin position="99"/>
        <end position="120"/>
    </location>
</feature>